<feature type="compositionally biased region" description="Basic and acidic residues" evidence="1">
    <location>
        <begin position="261"/>
        <end position="276"/>
    </location>
</feature>
<organism evidence="2 3">
    <name type="scientific">Dufourea novaeangliae</name>
    <name type="common">Sweat bee</name>
    <dbReference type="NCBI Taxonomy" id="178035"/>
    <lineage>
        <taxon>Eukaryota</taxon>
        <taxon>Metazoa</taxon>
        <taxon>Ecdysozoa</taxon>
        <taxon>Arthropoda</taxon>
        <taxon>Hexapoda</taxon>
        <taxon>Insecta</taxon>
        <taxon>Pterygota</taxon>
        <taxon>Neoptera</taxon>
        <taxon>Endopterygota</taxon>
        <taxon>Hymenoptera</taxon>
        <taxon>Apocrita</taxon>
        <taxon>Aculeata</taxon>
        <taxon>Apoidea</taxon>
        <taxon>Anthophila</taxon>
        <taxon>Halictidae</taxon>
        <taxon>Rophitinae</taxon>
        <taxon>Dufourea</taxon>
    </lineage>
</organism>
<protein>
    <submittedName>
        <fullName evidence="2">Uncharacterized protein</fullName>
    </submittedName>
</protein>
<evidence type="ECO:0000256" key="1">
    <source>
        <dbReference type="SAM" id="MobiDB-lite"/>
    </source>
</evidence>
<dbReference type="Proteomes" id="UP000076502">
    <property type="component" value="Unassembled WGS sequence"/>
</dbReference>
<reference evidence="2 3" key="1">
    <citation type="submission" date="2015-07" db="EMBL/GenBank/DDBJ databases">
        <title>The genome of Dufourea novaeangliae.</title>
        <authorList>
            <person name="Pan H."/>
            <person name="Kapheim K."/>
        </authorList>
    </citation>
    <scope>NUCLEOTIDE SEQUENCE [LARGE SCALE GENOMIC DNA]</scope>
    <source>
        <strain evidence="2">0120121106</strain>
        <tissue evidence="2">Whole body</tissue>
    </source>
</reference>
<accession>A0A154PRK0</accession>
<dbReference type="AlphaFoldDB" id="A0A154PRK0"/>
<sequence>MVNDVSKRRDVATREIGIEEKLSAASVGNPLRPNKDRPAAARDYVSYTQQLALHKVTSSWSVVFSDIGPTLGMIVGPVAKKGDNSNCWPIVQQRPIKMSTITATRGVQEIPNALSELEKYPTYLARQKVDQGWFAMTLPGRKHSVTNCGKAPKGAAAMVETGCRTEKEDMGLYGVQEMPADYRGGRTLKGSKERGKWNIRENGGRLVSRSLRTLIEDLLYIPKIPIPLTRHTNSLQPVHNNEQDAISLRENSCNQSTEQVRGGKGEDNRSNFEHRLAVQLNPRSEIATK</sequence>
<feature type="region of interest" description="Disordered" evidence="1">
    <location>
        <begin position="251"/>
        <end position="289"/>
    </location>
</feature>
<evidence type="ECO:0000313" key="3">
    <source>
        <dbReference type="Proteomes" id="UP000076502"/>
    </source>
</evidence>
<gene>
    <name evidence="2" type="ORF">WN55_07028</name>
</gene>
<name>A0A154PRK0_DUFNO</name>
<dbReference type="EMBL" id="KQ435083">
    <property type="protein sequence ID" value="KZC14521.1"/>
    <property type="molecule type" value="Genomic_DNA"/>
</dbReference>
<evidence type="ECO:0000313" key="2">
    <source>
        <dbReference type="EMBL" id="KZC14521.1"/>
    </source>
</evidence>
<keyword evidence="3" id="KW-1185">Reference proteome</keyword>
<proteinExistence type="predicted"/>